<dbReference type="SMART" id="SM00330">
    <property type="entry name" value="PIPKc"/>
    <property type="match status" value="1"/>
</dbReference>
<feature type="region of interest" description="Disordered" evidence="4">
    <location>
        <begin position="1"/>
        <end position="83"/>
    </location>
</feature>
<feature type="region of interest" description="Disordered" evidence="4">
    <location>
        <begin position="354"/>
        <end position="400"/>
    </location>
</feature>
<dbReference type="RefSeq" id="XP_034243345.1">
    <property type="nucleotide sequence ID" value="XM_034387454.1"/>
</dbReference>
<feature type="compositionally biased region" description="Polar residues" evidence="4">
    <location>
        <begin position="761"/>
        <end position="781"/>
    </location>
</feature>
<dbReference type="Proteomes" id="UP000515158">
    <property type="component" value="Unplaced"/>
</dbReference>
<comment type="subcellular location">
    <subcellularLocation>
        <location evidence="1">Cytoplasm</location>
    </subcellularLocation>
</comment>
<dbReference type="GO" id="GO:0005524">
    <property type="term" value="F:ATP binding"/>
    <property type="evidence" value="ECO:0007669"/>
    <property type="project" value="UniProtKB-UniRule"/>
</dbReference>
<dbReference type="InterPro" id="IPR023610">
    <property type="entry name" value="PInositol-4/5-P-5/4-kinase"/>
</dbReference>
<dbReference type="PROSITE" id="PS51455">
    <property type="entry name" value="PIPK"/>
    <property type="match status" value="1"/>
</dbReference>
<feature type="compositionally biased region" description="Basic and acidic residues" evidence="4">
    <location>
        <begin position="709"/>
        <end position="728"/>
    </location>
</feature>
<feature type="compositionally biased region" description="Acidic residues" evidence="4">
    <location>
        <begin position="29"/>
        <end position="39"/>
    </location>
</feature>
<feature type="compositionally biased region" description="Pro residues" evidence="4">
    <location>
        <begin position="628"/>
        <end position="644"/>
    </location>
</feature>
<dbReference type="SUPFAM" id="SSF56104">
    <property type="entry name" value="SAICAR synthase-like"/>
    <property type="match status" value="1"/>
</dbReference>
<dbReference type="Gene3D" id="3.30.810.10">
    <property type="entry name" value="2-Layer Sandwich"/>
    <property type="match status" value="1"/>
</dbReference>
<gene>
    <name evidence="7" type="primary">LOC117646484</name>
</gene>
<feature type="compositionally biased region" description="Polar residues" evidence="4">
    <location>
        <begin position="52"/>
        <end position="69"/>
    </location>
</feature>
<feature type="compositionally biased region" description="Low complexity" evidence="4">
    <location>
        <begin position="558"/>
        <end position="582"/>
    </location>
</feature>
<dbReference type="FunCoup" id="A0A6P8Z092">
    <property type="interactions" value="245"/>
</dbReference>
<dbReference type="GO" id="GO:0005886">
    <property type="term" value="C:plasma membrane"/>
    <property type="evidence" value="ECO:0007669"/>
    <property type="project" value="TreeGrafter"/>
</dbReference>
<feature type="compositionally biased region" description="Low complexity" evidence="4">
    <location>
        <begin position="730"/>
        <end position="743"/>
    </location>
</feature>
<reference evidence="7" key="1">
    <citation type="submission" date="2025-08" db="UniProtKB">
        <authorList>
            <consortium name="RefSeq"/>
        </authorList>
    </citation>
    <scope>IDENTIFICATION</scope>
    <source>
        <tissue evidence="7">Total insect</tissue>
    </source>
</reference>
<dbReference type="GO" id="GO:0005737">
    <property type="term" value="C:cytoplasm"/>
    <property type="evidence" value="ECO:0007669"/>
    <property type="project" value="UniProtKB-SubCell"/>
</dbReference>
<dbReference type="KEGG" id="tpal:117646484"/>
<feature type="compositionally biased region" description="Gly residues" evidence="4">
    <location>
        <begin position="375"/>
        <end position="391"/>
    </location>
</feature>
<keyword evidence="3" id="KW-0547">Nucleotide-binding</keyword>
<dbReference type="InterPro" id="IPR027484">
    <property type="entry name" value="PInositol-4-P-5-kinase_N"/>
</dbReference>
<dbReference type="FunFam" id="3.30.800.10:FF:000001">
    <property type="entry name" value="phosphatidylinositol 4-phosphate 5-kinase type-1 gamma"/>
    <property type="match status" value="1"/>
</dbReference>
<feature type="compositionally biased region" description="Basic residues" evidence="4">
    <location>
        <begin position="697"/>
        <end position="708"/>
    </location>
</feature>
<feature type="region of interest" description="Disordered" evidence="4">
    <location>
        <begin position="417"/>
        <end position="439"/>
    </location>
</feature>
<name>A0A6P8Z092_THRPL</name>
<sequence>MATHDGVDVIELAESTFAKTRNMRISDDDSRDQEDESESEDGKHALPPLDISTASGQNGSSGPKTPTSISRHKSEKEKKIGHRRVGLGGEITYKKIQTTQIMGSIQLGIQHAVGGLASKPERDLLMQDFMTVETTNFPPTGSNLTPAHHYIDFVFKTYAPIAFRHFRDLFGIQPDDYLISMCSAPLRELSNPGASGSIFYLTEDDEFIIKTVQHKEGEFLQKLLPGYYMNLNQNPRTLLPKFFGLYCYQCNAKNVRLIAMNNLLPSGVKLHEKYDLKGSTYKRKANKSERQKKSPTYKDLDWMELHPEGIFLEADTYNALVKTIQRDCRVLESFKIMDYSLLLGIHNLDQAAREKAEKRSQMNSNSRQDDVGDGAAAGGSGGNGSDDGGAAGCSSGAGTALNRSRSINRQRLVAHSTAMESIQAESEPIDEEEDVPPGGIPARNAAGERLLLFIGIIDILQSYRLKKKLEHTFKSILTDGDTVSVHRPSFYAERFLSFMSKTVFKKIPSLDLPEIKGNHRKFRTLVTSYIALKHSPSKRKSLSRPMRALESEMDMPGSQSAASPSKPASPDAQPAAAASTSTADKKAPTLPSGMHTGPKGPHGPHGAPPSYPAVLKGKGQGPGQGRQRPPPGQRGAPPPVPPRGSPRAPNKALGNQGDAGSRGGLSFPPCSTPPPAFEDAIRGDYVMDTNSSTNTPLRHRVSGVHARHAYREEAVSISEIRLESRPDNKSTLSVESGSSTSGFGSSGARGHLTWTPPASVEGSTPTWTEGTPSFTESSSSGDIGCPTTPVRSSHGRERAAARAAAVAAAQERLAGQAEIEVVASQGGKQR</sequence>
<dbReference type="Gene3D" id="3.30.800.10">
    <property type="entry name" value="Phosphatidylinositol Phosphate Kinase II Beta"/>
    <property type="match status" value="1"/>
</dbReference>
<dbReference type="OrthoDB" id="70770at2759"/>
<protein>
    <submittedName>
        <fullName evidence="7">Phosphatidylinositol 4-phosphate 5-kinase type-1 alpha-like isoform X1</fullName>
    </submittedName>
</protein>
<evidence type="ECO:0000256" key="4">
    <source>
        <dbReference type="SAM" id="MobiDB-lite"/>
    </source>
</evidence>
<evidence type="ECO:0000259" key="5">
    <source>
        <dbReference type="PROSITE" id="PS51455"/>
    </source>
</evidence>
<dbReference type="Pfam" id="PF01504">
    <property type="entry name" value="PIP5K"/>
    <property type="match status" value="1"/>
</dbReference>
<dbReference type="InParanoid" id="A0A6P8Z092"/>
<dbReference type="GO" id="GO:0016308">
    <property type="term" value="F:1-phosphatidylinositol-4-phosphate 5-kinase activity"/>
    <property type="evidence" value="ECO:0007669"/>
    <property type="project" value="TreeGrafter"/>
</dbReference>
<keyword evidence="2" id="KW-0963">Cytoplasm</keyword>
<accession>A0A6P8Z092</accession>
<dbReference type="PANTHER" id="PTHR23086">
    <property type="entry name" value="PHOSPHATIDYLINOSITOL-4-PHOSPHATE 5-KINASE"/>
    <property type="match status" value="1"/>
</dbReference>
<dbReference type="GeneID" id="117646484"/>
<evidence type="ECO:0000256" key="2">
    <source>
        <dbReference type="ARBA" id="ARBA00022490"/>
    </source>
</evidence>
<keyword evidence="6" id="KW-1185">Reference proteome</keyword>
<dbReference type="InterPro" id="IPR002498">
    <property type="entry name" value="PInositol-4-P-4/5-kinase_core"/>
</dbReference>
<dbReference type="InterPro" id="IPR027483">
    <property type="entry name" value="PInositol-4-P-4/5-kinase_C_sf"/>
</dbReference>
<evidence type="ECO:0000256" key="1">
    <source>
        <dbReference type="ARBA" id="ARBA00004496"/>
    </source>
</evidence>
<dbReference type="AlphaFoldDB" id="A0A6P8Z092"/>
<evidence type="ECO:0000256" key="3">
    <source>
        <dbReference type="PROSITE-ProRule" id="PRU00781"/>
    </source>
</evidence>
<keyword evidence="3" id="KW-0808">Transferase</keyword>
<dbReference type="CDD" id="cd17301">
    <property type="entry name" value="PIPKc_PIP5KI"/>
    <property type="match status" value="1"/>
</dbReference>
<feature type="region of interest" description="Disordered" evidence="4">
    <location>
        <begin position="551"/>
        <end position="799"/>
    </location>
</feature>
<keyword evidence="3" id="KW-0418">Kinase</keyword>
<dbReference type="GO" id="GO:0046854">
    <property type="term" value="P:phosphatidylinositol phosphate biosynthetic process"/>
    <property type="evidence" value="ECO:0007669"/>
    <property type="project" value="TreeGrafter"/>
</dbReference>
<organism evidence="7">
    <name type="scientific">Thrips palmi</name>
    <name type="common">Melon thrips</name>
    <dbReference type="NCBI Taxonomy" id="161013"/>
    <lineage>
        <taxon>Eukaryota</taxon>
        <taxon>Metazoa</taxon>
        <taxon>Ecdysozoa</taxon>
        <taxon>Arthropoda</taxon>
        <taxon>Hexapoda</taxon>
        <taxon>Insecta</taxon>
        <taxon>Pterygota</taxon>
        <taxon>Neoptera</taxon>
        <taxon>Paraneoptera</taxon>
        <taxon>Thysanoptera</taxon>
        <taxon>Terebrantia</taxon>
        <taxon>Thripoidea</taxon>
        <taxon>Thripidae</taxon>
        <taxon>Thrips</taxon>
    </lineage>
</organism>
<evidence type="ECO:0000313" key="6">
    <source>
        <dbReference type="Proteomes" id="UP000515158"/>
    </source>
</evidence>
<keyword evidence="3" id="KW-0067">ATP-binding</keyword>
<proteinExistence type="predicted"/>
<dbReference type="PANTHER" id="PTHR23086:SF101">
    <property type="entry name" value="LP03320P-RELATED"/>
    <property type="match status" value="1"/>
</dbReference>
<evidence type="ECO:0000313" key="7">
    <source>
        <dbReference type="RefSeq" id="XP_034243345.1"/>
    </source>
</evidence>
<feature type="domain" description="PIPK" evidence="5">
    <location>
        <begin position="97"/>
        <end position="503"/>
    </location>
</feature>